<evidence type="ECO:0000313" key="3">
    <source>
        <dbReference type="Proteomes" id="UP000178583"/>
    </source>
</evidence>
<keyword evidence="1" id="KW-0812">Transmembrane</keyword>
<dbReference type="AlphaFoldDB" id="A0A1F5E3W7"/>
<dbReference type="Proteomes" id="UP000178583">
    <property type="component" value="Unassembled WGS sequence"/>
</dbReference>
<dbReference type="InterPro" id="IPR010390">
    <property type="entry name" value="ABC-2_transporter-like"/>
</dbReference>
<evidence type="ECO:0000256" key="1">
    <source>
        <dbReference type="SAM" id="Phobius"/>
    </source>
</evidence>
<sequence length="263" mass="29959">MKKYLKIAKIVLKNAYIRDSKIIGNVTSNLLVSLTEVAITLTMFSTIFKNTDSLAGWNIYQVVFLYTLMKGITLINGVYARRGLADMAKKLIRTGEYDFYATKPVNSMFLVSMSKPKIYNLLTLFFVAILSVYCVVKSGMPISLVSIFFFVLFLLVGIILFYFINVVSVIPAFWFIRLFSLSDVVNRFTQLMRYPAGIYPMATKIVLFTIIPVLVVTYFPAWQLFNAPNYLYLLYAVIITLIFGIVANYLWKIGEKHYGSASS</sequence>
<feature type="transmembrane region" description="Helical" evidence="1">
    <location>
        <begin position="22"/>
        <end position="47"/>
    </location>
</feature>
<feature type="transmembrane region" description="Helical" evidence="1">
    <location>
        <begin position="196"/>
        <end position="219"/>
    </location>
</feature>
<reference evidence="2 3" key="1">
    <citation type="journal article" date="2016" name="Nat. Commun.">
        <title>Thousands of microbial genomes shed light on interconnected biogeochemical processes in an aquifer system.</title>
        <authorList>
            <person name="Anantharaman K."/>
            <person name="Brown C.T."/>
            <person name="Hug L.A."/>
            <person name="Sharon I."/>
            <person name="Castelle C.J."/>
            <person name="Probst A.J."/>
            <person name="Thomas B.C."/>
            <person name="Singh A."/>
            <person name="Wilkins M.J."/>
            <person name="Karaoz U."/>
            <person name="Brodie E.L."/>
            <person name="Williams K.H."/>
            <person name="Hubbard S.S."/>
            <person name="Banfield J.F."/>
        </authorList>
    </citation>
    <scope>NUCLEOTIDE SEQUENCE [LARGE SCALE GENOMIC DNA]</scope>
</reference>
<organism evidence="2 3">
    <name type="scientific">Candidatus Berkelbacteria bacterium RIFOXYA2_FULL_43_10</name>
    <dbReference type="NCBI Taxonomy" id="1797472"/>
    <lineage>
        <taxon>Bacteria</taxon>
        <taxon>Candidatus Berkelbacteria</taxon>
    </lineage>
</organism>
<keyword evidence="1" id="KW-0472">Membrane</keyword>
<dbReference type="Pfam" id="PF06182">
    <property type="entry name" value="ABC2_membrane_6"/>
    <property type="match status" value="1"/>
</dbReference>
<dbReference type="PANTHER" id="PTHR36833">
    <property type="entry name" value="SLR0610 PROTEIN-RELATED"/>
    <property type="match status" value="1"/>
</dbReference>
<name>A0A1F5E3W7_9BACT</name>
<protein>
    <recommendedName>
        <fullName evidence="4">ABC transporter permease</fullName>
    </recommendedName>
</protein>
<keyword evidence="1" id="KW-1133">Transmembrane helix</keyword>
<feature type="transmembrane region" description="Helical" evidence="1">
    <location>
        <begin position="59"/>
        <end position="80"/>
    </location>
</feature>
<evidence type="ECO:0000313" key="2">
    <source>
        <dbReference type="EMBL" id="OGD62006.1"/>
    </source>
</evidence>
<accession>A0A1F5E3W7</accession>
<dbReference type="STRING" id="1797472.A2215_04565"/>
<evidence type="ECO:0008006" key="4">
    <source>
        <dbReference type="Google" id="ProtNLM"/>
    </source>
</evidence>
<dbReference type="EMBL" id="MEZY01000056">
    <property type="protein sequence ID" value="OGD62006.1"/>
    <property type="molecule type" value="Genomic_DNA"/>
</dbReference>
<comment type="caution">
    <text evidence="2">The sequence shown here is derived from an EMBL/GenBank/DDBJ whole genome shotgun (WGS) entry which is preliminary data.</text>
</comment>
<dbReference type="PANTHER" id="PTHR36833:SF1">
    <property type="entry name" value="INTEGRAL MEMBRANE TRANSPORT PROTEIN"/>
    <property type="match status" value="1"/>
</dbReference>
<proteinExistence type="predicted"/>
<feature type="transmembrane region" description="Helical" evidence="1">
    <location>
        <begin position="118"/>
        <end position="136"/>
    </location>
</feature>
<feature type="transmembrane region" description="Helical" evidence="1">
    <location>
        <begin position="231"/>
        <end position="251"/>
    </location>
</feature>
<gene>
    <name evidence="2" type="ORF">A2215_04565</name>
</gene>
<feature type="transmembrane region" description="Helical" evidence="1">
    <location>
        <begin position="142"/>
        <end position="175"/>
    </location>
</feature>